<comment type="caution">
    <text evidence="1">The sequence shown here is derived from an EMBL/GenBank/DDBJ whole genome shotgun (WGS) entry which is preliminary data.</text>
</comment>
<evidence type="ECO:0000313" key="1">
    <source>
        <dbReference type="EMBL" id="GAG79887.1"/>
    </source>
</evidence>
<protein>
    <submittedName>
        <fullName evidence="1">Uncharacterized protein</fullName>
    </submittedName>
</protein>
<dbReference type="EMBL" id="BART01011031">
    <property type="protein sequence ID" value="GAG79887.1"/>
    <property type="molecule type" value="Genomic_DNA"/>
</dbReference>
<organism evidence="1">
    <name type="scientific">marine sediment metagenome</name>
    <dbReference type="NCBI Taxonomy" id="412755"/>
    <lineage>
        <taxon>unclassified sequences</taxon>
        <taxon>metagenomes</taxon>
        <taxon>ecological metagenomes</taxon>
    </lineage>
</organism>
<reference evidence="1" key="1">
    <citation type="journal article" date="2014" name="Front. Microbiol.">
        <title>High frequency of phylogenetically diverse reductive dehalogenase-homologous genes in deep subseafloor sedimentary metagenomes.</title>
        <authorList>
            <person name="Kawai M."/>
            <person name="Futagami T."/>
            <person name="Toyoda A."/>
            <person name="Takaki Y."/>
            <person name="Nishi S."/>
            <person name="Hori S."/>
            <person name="Arai W."/>
            <person name="Tsubouchi T."/>
            <person name="Morono Y."/>
            <person name="Uchiyama I."/>
            <person name="Ito T."/>
            <person name="Fujiyama A."/>
            <person name="Inagaki F."/>
            <person name="Takami H."/>
        </authorList>
    </citation>
    <scope>NUCLEOTIDE SEQUENCE</scope>
    <source>
        <strain evidence="1">Expedition CK06-06</strain>
    </source>
</reference>
<gene>
    <name evidence="1" type="ORF">S01H4_23692</name>
</gene>
<dbReference type="AlphaFoldDB" id="X1BFA0"/>
<accession>X1BFA0</accession>
<proteinExistence type="predicted"/>
<sequence length="60" mass="6758">MATKNYYISKQFDINGIEYVAGIKMSIEHEPTQLLIEAQDMIDTKGNIIGKKATIITEII</sequence>
<name>X1BFA0_9ZZZZ</name>